<dbReference type="EMBL" id="CAJVPJ010000310">
    <property type="protein sequence ID" value="CAG8509872.1"/>
    <property type="molecule type" value="Genomic_DNA"/>
</dbReference>
<accession>A0A9N9F590</accession>
<keyword evidence="2" id="KW-1185">Reference proteome</keyword>
<proteinExistence type="predicted"/>
<dbReference type="OrthoDB" id="10480808at2759"/>
<reference evidence="1" key="1">
    <citation type="submission" date="2021-06" db="EMBL/GenBank/DDBJ databases">
        <authorList>
            <person name="Kallberg Y."/>
            <person name="Tangrot J."/>
            <person name="Rosling A."/>
        </authorList>
    </citation>
    <scope>NUCLEOTIDE SEQUENCE</scope>
    <source>
        <strain evidence="1">IA702</strain>
    </source>
</reference>
<protein>
    <submittedName>
        <fullName evidence="1">3120_t:CDS:1</fullName>
    </submittedName>
</protein>
<sequence>MNNLIVPISPTHNIIQPLGSYSNPVVIEDVEATSESTISYIIISDDEVDGQGDSDMDIESESEAIQLPRVLGDQSNNVPSGRDLQGVDCFAPESLPVENNFVGEASSKKGKSVRFQLPVQANDVFFDGNTQTKSFPEVCANLRGTTKAHLFGYSESIKEIENIFGKRLKFAHDSQVQPIPNTPDEPLKPIGLTRRQKKRLRTKNVEKPRSILSRKMMDRLNELTQKHAEKPCFQAEPMDNYEHEREKINAPVPKFGNRLRLAVCENIHQIQPPPIIDENIYQLIQSDCDEMRAIRASYFNLALAHIAYQHYQTASEGCLTRMTSAFTEDTLNNITNHFQMNVGFVDYLYGLMRCEGEEKALKYFEQVIGDAMKLVWTLMQTKLREI</sequence>
<name>A0A9N9F590_9GLOM</name>
<dbReference type="Proteomes" id="UP000789572">
    <property type="component" value="Unassembled WGS sequence"/>
</dbReference>
<comment type="caution">
    <text evidence="1">The sequence shown here is derived from an EMBL/GenBank/DDBJ whole genome shotgun (WGS) entry which is preliminary data.</text>
</comment>
<dbReference type="AlphaFoldDB" id="A0A9N9F590"/>
<evidence type="ECO:0000313" key="2">
    <source>
        <dbReference type="Proteomes" id="UP000789572"/>
    </source>
</evidence>
<organism evidence="1 2">
    <name type="scientific">Paraglomus occultum</name>
    <dbReference type="NCBI Taxonomy" id="144539"/>
    <lineage>
        <taxon>Eukaryota</taxon>
        <taxon>Fungi</taxon>
        <taxon>Fungi incertae sedis</taxon>
        <taxon>Mucoromycota</taxon>
        <taxon>Glomeromycotina</taxon>
        <taxon>Glomeromycetes</taxon>
        <taxon>Paraglomerales</taxon>
        <taxon>Paraglomeraceae</taxon>
        <taxon>Paraglomus</taxon>
    </lineage>
</organism>
<gene>
    <name evidence="1" type="ORF">POCULU_LOCUS3012</name>
</gene>
<evidence type="ECO:0000313" key="1">
    <source>
        <dbReference type="EMBL" id="CAG8509872.1"/>
    </source>
</evidence>